<evidence type="ECO:0000313" key="1">
    <source>
        <dbReference type="EMBL" id="KAI6081716.1"/>
    </source>
</evidence>
<gene>
    <name evidence="1" type="ORF">F4821DRAFT_272970</name>
</gene>
<organism evidence="1 2">
    <name type="scientific">Hypoxylon rubiginosum</name>
    <dbReference type="NCBI Taxonomy" id="110542"/>
    <lineage>
        <taxon>Eukaryota</taxon>
        <taxon>Fungi</taxon>
        <taxon>Dikarya</taxon>
        <taxon>Ascomycota</taxon>
        <taxon>Pezizomycotina</taxon>
        <taxon>Sordariomycetes</taxon>
        <taxon>Xylariomycetidae</taxon>
        <taxon>Xylariales</taxon>
        <taxon>Hypoxylaceae</taxon>
        <taxon>Hypoxylon</taxon>
    </lineage>
</organism>
<keyword evidence="2" id="KW-1185">Reference proteome</keyword>
<comment type="caution">
    <text evidence="1">The sequence shown here is derived from an EMBL/GenBank/DDBJ whole genome shotgun (WGS) entry which is preliminary data.</text>
</comment>
<evidence type="ECO:0000313" key="2">
    <source>
        <dbReference type="Proteomes" id="UP001497680"/>
    </source>
</evidence>
<dbReference type="EMBL" id="MU394388">
    <property type="protein sequence ID" value="KAI6081716.1"/>
    <property type="molecule type" value="Genomic_DNA"/>
</dbReference>
<sequence length="530" mass="60178">MAITHKHIIDAENDATVLASSHAVLGLLLIILAGLCLYFYTERRSRQKLEIATAEQYNCKPVIPFIPYKWPFALDLVYRNLSILFSDHAFERMTPYFDMAGTCCIHMFGLTGYFTTDPRNIEAILITKFEDYCLGSRPLANYPLFGEGIFSQDGPAWKRSRELIRHQFLRVAKQIPAAFAQPVEELVQGIKDAADDDGRVDIKPFMYDLALSTTTELLFGEPHSSMPKEDREAVRDNYDRAAFGCGIRVRLADAAWLYNPPKFRRSCKDVRAWASFFVAKAMKYKEQFGEEAATEKYAFIIELWKEMQDLELVRDQLLHVLVAGRDSTSILLSWMFFHLVRNPQVMRRLQREIYASVPGEGDITREQIRKLPFLRCCLNEILRLYPSLPLNIRFANKNTVLPRGGGPDGRSPVLLPKGTGIAFSIYHLHRLESIYGLDSRVFRPERWESGELIKKARQVGAGFVDFNAGPRLCLGKDFALMEASYAIIKILQAFPNVRIAPGVPNEPVGAEKQAYTIGLSPADGVHVVLW</sequence>
<proteinExistence type="predicted"/>
<reference evidence="1 2" key="1">
    <citation type="journal article" date="2022" name="New Phytol.">
        <title>Ecological generalism drives hyperdiversity of secondary metabolite gene clusters in xylarialean endophytes.</title>
        <authorList>
            <person name="Franco M.E.E."/>
            <person name="Wisecaver J.H."/>
            <person name="Arnold A.E."/>
            <person name="Ju Y.M."/>
            <person name="Slot J.C."/>
            <person name="Ahrendt S."/>
            <person name="Moore L.P."/>
            <person name="Eastman K.E."/>
            <person name="Scott K."/>
            <person name="Konkel Z."/>
            <person name="Mondo S.J."/>
            <person name="Kuo A."/>
            <person name="Hayes R.D."/>
            <person name="Haridas S."/>
            <person name="Andreopoulos B."/>
            <person name="Riley R."/>
            <person name="LaButti K."/>
            <person name="Pangilinan J."/>
            <person name="Lipzen A."/>
            <person name="Amirebrahimi M."/>
            <person name="Yan J."/>
            <person name="Adam C."/>
            <person name="Keymanesh K."/>
            <person name="Ng V."/>
            <person name="Louie K."/>
            <person name="Northen T."/>
            <person name="Drula E."/>
            <person name="Henrissat B."/>
            <person name="Hsieh H.M."/>
            <person name="Youens-Clark K."/>
            <person name="Lutzoni F."/>
            <person name="Miadlikowska J."/>
            <person name="Eastwood D.C."/>
            <person name="Hamelin R.C."/>
            <person name="Grigoriev I.V."/>
            <person name="U'Ren J.M."/>
        </authorList>
    </citation>
    <scope>NUCLEOTIDE SEQUENCE [LARGE SCALE GENOMIC DNA]</scope>
    <source>
        <strain evidence="1 2">ER1909</strain>
    </source>
</reference>
<accession>A0ACC0CMX9</accession>
<dbReference type="Proteomes" id="UP001497680">
    <property type="component" value="Unassembled WGS sequence"/>
</dbReference>
<protein>
    <submittedName>
        <fullName evidence="1">Cytochrome P450</fullName>
    </submittedName>
</protein>
<name>A0ACC0CMX9_9PEZI</name>